<comment type="caution">
    <text evidence="2">The sequence shown here is derived from an EMBL/GenBank/DDBJ whole genome shotgun (WGS) entry which is preliminary data.</text>
</comment>
<evidence type="ECO:0000313" key="3">
    <source>
        <dbReference type="Proteomes" id="UP000557204"/>
    </source>
</evidence>
<feature type="transmembrane region" description="Helical" evidence="1">
    <location>
        <begin position="123"/>
        <end position="151"/>
    </location>
</feature>
<name>A0A849K3M6_9MICO</name>
<reference evidence="2 3" key="1">
    <citation type="submission" date="2020-05" db="EMBL/GenBank/DDBJ databases">
        <title>Genome sequence of Isoptericola sp. JC619 isolated from Chilika lagoon, India.</title>
        <authorList>
            <person name="Kumar D."/>
            <person name="Appam K."/>
            <person name="Gandham S."/>
            <person name="Uppada J."/>
            <person name="Sasikala C."/>
            <person name="Venkata Ramana C."/>
        </authorList>
    </citation>
    <scope>NUCLEOTIDE SEQUENCE [LARGE SCALE GENOMIC DNA]</scope>
    <source>
        <strain evidence="2 3">JC619</strain>
    </source>
</reference>
<keyword evidence="1" id="KW-1133">Transmembrane helix</keyword>
<feature type="transmembrane region" description="Helical" evidence="1">
    <location>
        <begin position="172"/>
        <end position="202"/>
    </location>
</feature>
<protein>
    <submittedName>
        <fullName evidence="2">Glycosyltransferase</fullName>
    </submittedName>
</protein>
<keyword evidence="2" id="KW-0808">Transferase</keyword>
<accession>A0A849K3M6</accession>
<dbReference type="RefSeq" id="WP_171246462.1">
    <property type="nucleotide sequence ID" value="NZ_JABFAJ010000010.1"/>
</dbReference>
<dbReference type="EMBL" id="JABFAJ010000010">
    <property type="protein sequence ID" value="NNU26950.1"/>
    <property type="molecule type" value="Genomic_DNA"/>
</dbReference>
<organism evidence="2 3">
    <name type="scientific">Isoptericola sediminis</name>
    <dbReference type="NCBI Taxonomy" id="2733572"/>
    <lineage>
        <taxon>Bacteria</taxon>
        <taxon>Bacillati</taxon>
        <taxon>Actinomycetota</taxon>
        <taxon>Actinomycetes</taxon>
        <taxon>Micrococcales</taxon>
        <taxon>Promicromonosporaceae</taxon>
        <taxon>Isoptericola</taxon>
    </lineage>
</organism>
<dbReference type="GO" id="GO:0016740">
    <property type="term" value="F:transferase activity"/>
    <property type="evidence" value="ECO:0007669"/>
    <property type="project" value="UniProtKB-KW"/>
</dbReference>
<evidence type="ECO:0000313" key="2">
    <source>
        <dbReference type="EMBL" id="NNU26950.1"/>
    </source>
</evidence>
<feature type="transmembrane region" description="Helical" evidence="1">
    <location>
        <begin position="46"/>
        <end position="69"/>
    </location>
</feature>
<evidence type="ECO:0000256" key="1">
    <source>
        <dbReference type="SAM" id="Phobius"/>
    </source>
</evidence>
<feature type="transmembrane region" description="Helical" evidence="1">
    <location>
        <begin position="20"/>
        <end position="40"/>
    </location>
</feature>
<proteinExistence type="predicted"/>
<dbReference type="AlphaFoldDB" id="A0A849K3M6"/>
<keyword evidence="1" id="KW-0812">Transmembrane</keyword>
<gene>
    <name evidence="2" type="ORF">HLI28_05235</name>
</gene>
<sequence>MASTEPPAPSPDDTPTAVRLLVVGVLFALAVSPAVLLLGLRGAGAAGTALVALALVFVGPAFSAAAFALGDRAIEEGLGPVAAFGRGYRINAMDALVLWVPSVLALAGLTLAVASGIGTAPAWATGVGIGAAVLLLLWLVQATVIASFFSFRARDTAKLALYFLGRLPRSTLVVLVAVVLAGAVGWLMSPALLALFGVLWVAVVLRADRPLLAETRQRFVADDS</sequence>
<keyword evidence="3" id="KW-1185">Reference proteome</keyword>
<keyword evidence="1" id="KW-0472">Membrane</keyword>
<dbReference type="Proteomes" id="UP000557204">
    <property type="component" value="Unassembled WGS sequence"/>
</dbReference>
<feature type="transmembrane region" description="Helical" evidence="1">
    <location>
        <begin position="96"/>
        <end position="117"/>
    </location>
</feature>